<evidence type="ECO:0000256" key="3">
    <source>
        <dbReference type="ARBA" id="ARBA00022692"/>
    </source>
</evidence>
<dbReference type="InterPro" id="IPR050569">
    <property type="entry name" value="TAAR"/>
</dbReference>
<dbReference type="PROSITE" id="PS00237">
    <property type="entry name" value="G_PROTEIN_RECEP_F1_1"/>
    <property type="match status" value="1"/>
</dbReference>
<proteinExistence type="inferred from homology"/>
<dbReference type="InterPro" id="IPR017452">
    <property type="entry name" value="GPCR_Rhodpsn_7TM"/>
</dbReference>
<keyword evidence="12" id="KW-1185">Reference proteome</keyword>
<keyword evidence="3 9" id="KW-0812">Transmembrane</keyword>
<dbReference type="GeneID" id="102803254"/>
<dbReference type="PRINTS" id="PR00237">
    <property type="entry name" value="GPCRRHODOPSN"/>
</dbReference>
<feature type="transmembrane region" description="Helical" evidence="10">
    <location>
        <begin position="151"/>
        <end position="169"/>
    </location>
</feature>
<feature type="transmembrane region" description="Helical" evidence="10">
    <location>
        <begin position="189"/>
        <end position="216"/>
    </location>
</feature>
<evidence type="ECO:0000256" key="10">
    <source>
        <dbReference type="SAM" id="Phobius"/>
    </source>
</evidence>
<evidence type="ECO:0000256" key="9">
    <source>
        <dbReference type="RuleBase" id="RU000688"/>
    </source>
</evidence>
<dbReference type="PANTHER" id="PTHR24249:SF372">
    <property type="entry name" value="G-PROTEIN COUPLED RECEPTORS FAMILY 1 PROFILE DOMAIN-CONTAINING PROTEIN"/>
    <property type="match status" value="1"/>
</dbReference>
<evidence type="ECO:0000259" key="11">
    <source>
        <dbReference type="PROSITE" id="PS50262"/>
    </source>
</evidence>
<keyword evidence="2" id="KW-1003">Cell membrane</keyword>
<reference evidence="13" key="1">
    <citation type="submission" date="2025-08" db="UniProtKB">
        <authorList>
            <consortium name="RefSeq"/>
        </authorList>
    </citation>
    <scope>IDENTIFICATION</scope>
    <source>
        <tissue evidence="13">Testes</tissue>
    </source>
</reference>
<dbReference type="Gene3D" id="1.20.1070.10">
    <property type="entry name" value="Rhodopsin 7-helix transmembrane proteins"/>
    <property type="match status" value="1"/>
</dbReference>
<dbReference type="SUPFAM" id="SSF81321">
    <property type="entry name" value="Family A G protein-coupled receptor-like"/>
    <property type="match status" value="1"/>
</dbReference>
<organism evidence="12 13">
    <name type="scientific">Saccoglossus kowalevskii</name>
    <name type="common">Acorn worm</name>
    <dbReference type="NCBI Taxonomy" id="10224"/>
    <lineage>
        <taxon>Eukaryota</taxon>
        <taxon>Metazoa</taxon>
        <taxon>Hemichordata</taxon>
        <taxon>Enteropneusta</taxon>
        <taxon>Harrimaniidae</taxon>
        <taxon>Saccoglossus</taxon>
    </lineage>
</organism>
<dbReference type="InterPro" id="IPR000276">
    <property type="entry name" value="GPCR_Rhodpsn"/>
</dbReference>
<evidence type="ECO:0000256" key="6">
    <source>
        <dbReference type="ARBA" id="ARBA00023136"/>
    </source>
</evidence>
<dbReference type="Pfam" id="PF00001">
    <property type="entry name" value="7tm_1"/>
    <property type="match status" value="1"/>
</dbReference>
<dbReference type="Proteomes" id="UP000694865">
    <property type="component" value="Unplaced"/>
</dbReference>
<keyword evidence="6 10" id="KW-0472">Membrane</keyword>
<evidence type="ECO:0000313" key="13">
    <source>
        <dbReference type="RefSeq" id="XP_006815225.1"/>
    </source>
</evidence>
<keyword evidence="5 9" id="KW-0297">G-protein coupled receptor</keyword>
<evidence type="ECO:0000256" key="2">
    <source>
        <dbReference type="ARBA" id="ARBA00022475"/>
    </source>
</evidence>
<evidence type="ECO:0000256" key="5">
    <source>
        <dbReference type="ARBA" id="ARBA00023040"/>
    </source>
</evidence>
<comment type="subcellular location">
    <subcellularLocation>
        <location evidence="1">Cell membrane</location>
        <topology evidence="1">Multi-pass membrane protein</topology>
    </subcellularLocation>
</comment>
<keyword evidence="4 10" id="KW-1133">Transmembrane helix</keyword>
<evidence type="ECO:0000313" key="12">
    <source>
        <dbReference type="Proteomes" id="UP000694865"/>
    </source>
</evidence>
<comment type="similarity">
    <text evidence="9">Belongs to the G-protein coupled receptor 1 family.</text>
</comment>
<evidence type="ECO:0000256" key="8">
    <source>
        <dbReference type="ARBA" id="ARBA00023224"/>
    </source>
</evidence>
<name>A0ABM0M5D4_SACKO</name>
<dbReference type="SMART" id="SM01381">
    <property type="entry name" value="7TM_GPCR_Srsx"/>
    <property type="match status" value="1"/>
</dbReference>
<accession>A0ABM0M5D4</accession>
<dbReference type="PROSITE" id="PS50262">
    <property type="entry name" value="G_PROTEIN_RECEP_F1_2"/>
    <property type="match status" value="1"/>
</dbReference>
<dbReference type="CDD" id="cd00637">
    <property type="entry name" value="7tm_classA_rhodopsin-like"/>
    <property type="match status" value="1"/>
</dbReference>
<feature type="transmembrane region" description="Helical" evidence="10">
    <location>
        <begin position="237"/>
        <end position="259"/>
    </location>
</feature>
<dbReference type="RefSeq" id="XP_006815225.1">
    <property type="nucleotide sequence ID" value="XM_006815162.1"/>
</dbReference>
<feature type="domain" description="G-protein coupled receptors family 1 profile" evidence="11">
    <location>
        <begin position="47"/>
        <end position="315"/>
    </location>
</feature>
<gene>
    <name evidence="13" type="primary">LOC102803254</name>
</gene>
<keyword evidence="8 9" id="KW-0807">Transducer</keyword>
<evidence type="ECO:0000256" key="4">
    <source>
        <dbReference type="ARBA" id="ARBA00022989"/>
    </source>
</evidence>
<evidence type="ECO:0000256" key="7">
    <source>
        <dbReference type="ARBA" id="ARBA00023170"/>
    </source>
</evidence>
<keyword evidence="7 9" id="KW-0675">Receptor</keyword>
<evidence type="ECO:0000256" key="1">
    <source>
        <dbReference type="ARBA" id="ARBA00004651"/>
    </source>
</evidence>
<feature type="transmembrane region" description="Helical" evidence="10">
    <location>
        <begin position="32"/>
        <end position="56"/>
    </location>
</feature>
<dbReference type="PANTHER" id="PTHR24249">
    <property type="entry name" value="HISTAMINE RECEPTOR-RELATED G-PROTEIN COUPLED RECEPTOR"/>
    <property type="match status" value="1"/>
</dbReference>
<feature type="transmembrane region" description="Helical" evidence="10">
    <location>
        <begin position="68"/>
        <end position="92"/>
    </location>
</feature>
<sequence length="353" mass="40563">MTEPQPTYHPENNYNHSSFPYDLNFVFSMQRYHMIISSIMCVFGSFINFFVILAFLRCRRLRSATNWFVFSLSMSDFTCSAIITPSGAVYYFVPGLADNTFFCVFFNGLRLVILYCTELLSLLLIAIDRFIAVTRPLKYRQIMTRERAKTMVALVWVFSYVFGYVPAVVDTGLNSWIDLCDGYFKYSTIFSLIFVYGLFTFSFLAILVIYAIVFVRARTQLKRKIGDMSNGELKKKVSNSATVAKTMFVIVAIFTIAWVPNMTISQILLHCEQVEIRGQVFSQCSNNINHNLALGMKYYSLTFVVISSAINPLLYSYRIRLLRKEVRKLVLCCLPKKRQVNEAHPVGISIISN</sequence>
<feature type="transmembrane region" description="Helical" evidence="10">
    <location>
        <begin position="298"/>
        <end position="317"/>
    </location>
</feature>
<feature type="transmembrane region" description="Helical" evidence="10">
    <location>
        <begin position="112"/>
        <end position="131"/>
    </location>
</feature>
<protein>
    <submittedName>
        <fullName evidence="13">Adenosine receptor A2a-like</fullName>
    </submittedName>
</protein>